<dbReference type="Proteomes" id="UP001642520">
    <property type="component" value="Unassembled WGS sequence"/>
</dbReference>
<dbReference type="PROSITE" id="PS50850">
    <property type="entry name" value="MFS"/>
    <property type="match status" value="1"/>
</dbReference>
<evidence type="ECO:0000313" key="9">
    <source>
        <dbReference type="Proteomes" id="UP001642520"/>
    </source>
</evidence>
<feature type="transmembrane region" description="Helical" evidence="6">
    <location>
        <begin position="197"/>
        <end position="215"/>
    </location>
</feature>
<dbReference type="CDD" id="cd17318">
    <property type="entry name" value="MFS_SLC17"/>
    <property type="match status" value="1"/>
</dbReference>
<evidence type="ECO:0000256" key="3">
    <source>
        <dbReference type="ARBA" id="ARBA00022989"/>
    </source>
</evidence>
<dbReference type="SUPFAM" id="SSF103473">
    <property type="entry name" value="MFS general substrate transporter"/>
    <property type="match status" value="1"/>
</dbReference>
<feature type="transmembrane region" description="Helical" evidence="6">
    <location>
        <begin position="271"/>
        <end position="290"/>
    </location>
</feature>
<comment type="subcellular location">
    <subcellularLocation>
        <location evidence="1">Membrane</location>
        <topology evidence="1">Multi-pass membrane protein</topology>
    </subcellularLocation>
</comment>
<dbReference type="PANTHER" id="PTHR11662">
    <property type="entry name" value="SOLUTE CARRIER FAMILY 17"/>
    <property type="match status" value="1"/>
</dbReference>
<feature type="transmembrane region" description="Helical" evidence="6">
    <location>
        <begin position="390"/>
        <end position="417"/>
    </location>
</feature>
<evidence type="ECO:0000256" key="4">
    <source>
        <dbReference type="ARBA" id="ARBA00023136"/>
    </source>
</evidence>
<dbReference type="InterPro" id="IPR011701">
    <property type="entry name" value="MFS"/>
</dbReference>
<proteinExistence type="predicted"/>
<feature type="transmembrane region" description="Helical" evidence="6">
    <location>
        <begin position="333"/>
        <end position="353"/>
    </location>
</feature>
<dbReference type="InterPro" id="IPR036259">
    <property type="entry name" value="MFS_trans_sf"/>
</dbReference>
<accession>A0ABP1N139</accession>
<protein>
    <recommendedName>
        <fullName evidence="7">Major facilitator superfamily (MFS) profile domain-containing protein</fullName>
    </recommendedName>
</protein>
<evidence type="ECO:0000256" key="1">
    <source>
        <dbReference type="ARBA" id="ARBA00004141"/>
    </source>
</evidence>
<comment type="caution">
    <text evidence="8">The sequence shown here is derived from an EMBL/GenBank/DDBJ whole genome shotgun (WGS) entry which is preliminary data.</text>
</comment>
<evidence type="ECO:0000256" key="6">
    <source>
        <dbReference type="SAM" id="Phobius"/>
    </source>
</evidence>
<evidence type="ECO:0000256" key="2">
    <source>
        <dbReference type="ARBA" id="ARBA00022692"/>
    </source>
</evidence>
<feature type="transmembrane region" description="Helical" evidence="6">
    <location>
        <begin position="134"/>
        <end position="152"/>
    </location>
</feature>
<dbReference type="InterPro" id="IPR050382">
    <property type="entry name" value="MFS_Na/Anion_cotransporter"/>
</dbReference>
<reference evidence="8 9" key="1">
    <citation type="submission" date="2024-08" db="EMBL/GenBank/DDBJ databases">
        <authorList>
            <person name="Will J Nash"/>
            <person name="Angela Man"/>
            <person name="Seanna McTaggart"/>
            <person name="Kendall Baker"/>
            <person name="Tom Barker"/>
            <person name="Leah Catchpole"/>
            <person name="Alex Durrant"/>
            <person name="Karim Gharbi"/>
            <person name="Naomi Irish"/>
            <person name="Gemy Kaithakottil"/>
            <person name="Debby Ku"/>
            <person name="Aaliyah Providence"/>
            <person name="Felix Shaw"/>
            <person name="David Swarbreck"/>
            <person name="Chris Watkins"/>
            <person name="Ann M. McCartney"/>
            <person name="Giulio Formenti"/>
            <person name="Alice Mouton"/>
            <person name="Noel Vella"/>
            <person name="Bjorn M von Reumont"/>
            <person name="Adriana Vella"/>
            <person name="Wilfried Haerty"/>
        </authorList>
    </citation>
    <scope>NUCLEOTIDE SEQUENCE [LARGE SCALE GENOMIC DNA]</scope>
</reference>
<organism evidence="8 9">
    <name type="scientific">Xylocopa violacea</name>
    <name type="common">Violet carpenter bee</name>
    <name type="synonym">Apis violacea</name>
    <dbReference type="NCBI Taxonomy" id="135666"/>
    <lineage>
        <taxon>Eukaryota</taxon>
        <taxon>Metazoa</taxon>
        <taxon>Ecdysozoa</taxon>
        <taxon>Arthropoda</taxon>
        <taxon>Hexapoda</taxon>
        <taxon>Insecta</taxon>
        <taxon>Pterygota</taxon>
        <taxon>Neoptera</taxon>
        <taxon>Endopterygota</taxon>
        <taxon>Hymenoptera</taxon>
        <taxon>Apocrita</taxon>
        <taxon>Aculeata</taxon>
        <taxon>Apoidea</taxon>
        <taxon>Anthophila</taxon>
        <taxon>Apidae</taxon>
        <taxon>Xylocopa</taxon>
        <taxon>Xylocopa</taxon>
    </lineage>
</organism>
<evidence type="ECO:0000259" key="7">
    <source>
        <dbReference type="PROSITE" id="PS50850"/>
    </source>
</evidence>
<dbReference type="Pfam" id="PF07690">
    <property type="entry name" value="MFS_1"/>
    <property type="match status" value="1"/>
</dbReference>
<keyword evidence="3 6" id="KW-1133">Transmembrane helix</keyword>
<evidence type="ECO:0000313" key="8">
    <source>
        <dbReference type="EMBL" id="CAL7933697.1"/>
    </source>
</evidence>
<evidence type="ECO:0000256" key="5">
    <source>
        <dbReference type="SAM" id="MobiDB-lite"/>
    </source>
</evidence>
<feature type="compositionally biased region" description="Basic and acidic residues" evidence="5">
    <location>
        <begin position="471"/>
        <end position="481"/>
    </location>
</feature>
<feature type="transmembrane region" description="Helical" evidence="6">
    <location>
        <begin position="164"/>
        <end position="185"/>
    </location>
</feature>
<keyword evidence="4 6" id="KW-0472">Membrane</keyword>
<feature type="transmembrane region" description="Helical" evidence="6">
    <location>
        <begin position="103"/>
        <end position="122"/>
    </location>
</feature>
<feature type="transmembrane region" description="Helical" evidence="6">
    <location>
        <begin position="302"/>
        <end position="321"/>
    </location>
</feature>
<keyword evidence="9" id="KW-1185">Reference proteome</keyword>
<feature type="domain" description="Major facilitator superfamily (MFS) profile" evidence="7">
    <location>
        <begin position="27"/>
        <end position="452"/>
    </location>
</feature>
<dbReference type="EMBL" id="CAXAJV020001281">
    <property type="protein sequence ID" value="CAL7933697.1"/>
    <property type="molecule type" value="Genomic_DNA"/>
</dbReference>
<dbReference type="Gene3D" id="1.20.1250.20">
    <property type="entry name" value="MFS general substrate transporter like domains"/>
    <property type="match status" value="2"/>
</dbReference>
<sequence length="489" mass="53887">MTSKCLTSSTLPTLSTEQTARFGCRHTQACLMAVGFLCCYAIRVTTSVTLEAMTNASSANRDFIEFQWDNSVKDIIQSSFFWGYVCTQIIGSIVAQRWGAHKLYALAQFVCGFVTLLIPLLAKYCGWEAVCASRVIAGLFQGVILPCIHTLLSKWAPVEERGRLSTFVYAGGWIGNVICLLSSGLLSASSLGWPSCFYIWGGITIASSVLFFFVGKESPSEHPNIPQDEKEYIETSLGIMETEEKLPTPWIKILTSLPMWALLVTQSAQNWGFWMLLTKTPAYIAAVFRFDIKQNGMLTSLPYLTAWLLSFPVSYVSDLLIKRKILTLQASRKLCNTIGQWIPAAALIGLGYVSKDQPSIAVALLVIAVSSNIAIYCGHNVNHMDLSPNFAGPLMGITNTAANVCSILAPLTASVIVKDSTSVEQWRNIFILSAIIYFLGNLTFVIFGTSTIQTWNDPVKKEKKTLSSLENGHKQKEKDLDNMNPGKNM</sequence>
<feature type="region of interest" description="Disordered" evidence="5">
    <location>
        <begin position="465"/>
        <end position="489"/>
    </location>
</feature>
<dbReference type="InterPro" id="IPR020846">
    <property type="entry name" value="MFS_dom"/>
</dbReference>
<feature type="transmembrane region" description="Helical" evidence="6">
    <location>
        <begin position="429"/>
        <end position="452"/>
    </location>
</feature>
<dbReference type="PANTHER" id="PTHR11662:SF280">
    <property type="entry name" value="FI21844P1-RELATED"/>
    <property type="match status" value="1"/>
</dbReference>
<name>A0ABP1N139_XYLVO</name>
<gene>
    <name evidence="8" type="ORF">XYLVIOL_LOCUS597</name>
</gene>
<keyword evidence="2 6" id="KW-0812">Transmembrane</keyword>
<feature type="transmembrane region" description="Helical" evidence="6">
    <location>
        <begin position="359"/>
        <end position="378"/>
    </location>
</feature>